<name>A0AAV4R0X0_9ARAC</name>
<proteinExistence type="predicted"/>
<reference evidence="1 2" key="1">
    <citation type="submission" date="2021-06" db="EMBL/GenBank/DDBJ databases">
        <title>Caerostris darwini draft genome.</title>
        <authorList>
            <person name="Kono N."/>
            <person name="Arakawa K."/>
        </authorList>
    </citation>
    <scope>NUCLEOTIDE SEQUENCE [LARGE SCALE GENOMIC DNA]</scope>
</reference>
<dbReference type="EMBL" id="BPLQ01005302">
    <property type="protein sequence ID" value="GIY13985.1"/>
    <property type="molecule type" value="Genomic_DNA"/>
</dbReference>
<comment type="caution">
    <text evidence="1">The sequence shown here is derived from an EMBL/GenBank/DDBJ whole genome shotgun (WGS) entry which is preliminary data.</text>
</comment>
<accession>A0AAV4R0X0</accession>
<keyword evidence="2" id="KW-1185">Reference proteome</keyword>
<protein>
    <submittedName>
        <fullName evidence="1">Uncharacterized protein</fullName>
    </submittedName>
</protein>
<dbReference type="Proteomes" id="UP001054837">
    <property type="component" value="Unassembled WGS sequence"/>
</dbReference>
<sequence length="187" mass="21663">MALRVSQIQCAASEHGLLRNNLGRRWSFSRQQNIKWNSISTFPNQKKERKFQSNSILVYSSEMESSPLKIQLAPPQIRCRDPPRDSIHSQHVFPYIRKKWENGREDVSTSGHSGKLKVSGFNVRFRTGVALELFVQKVTIFSSVEHKMQFNQYFSRAEKRTKTPVEQHSSVLRNGKLSPYFQPLSPL</sequence>
<gene>
    <name evidence="1" type="ORF">CDAR_281521</name>
</gene>
<evidence type="ECO:0000313" key="2">
    <source>
        <dbReference type="Proteomes" id="UP001054837"/>
    </source>
</evidence>
<evidence type="ECO:0000313" key="1">
    <source>
        <dbReference type="EMBL" id="GIY13985.1"/>
    </source>
</evidence>
<organism evidence="1 2">
    <name type="scientific">Caerostris darwini</name>
    <dbReference type="NCBI Taxonomy" id="1538125"/>
    <lineage>
        <taxon>Eukaryota</taxon>
        <taxon>Metazoa</taxon>
        <taxon>Ecdysozoa</taxon>
        <taxon>Arthropoda</taxon>
        <taxon>Chelicerata</taxon>
        <taxon>Arachnida</taxon>
        <taxon>Araneae</taxon>
        <taxon>Araneomorphae</taxon>
        <taxon>Entelegynae</taxon>
        <taxon>Araneoidea</taxon>
        <taxon>Araneidae</taxon>
        <taxon>Caerostris</taxon>
    </lineage>
</organism>
<dbReference type="AlphaFoldDB" id="A0AAV4R0X0"/>